<organism evidence="2">
    <name type="scientific">Blautia hansenii</name>
    <name type="common">Ruminococcus hansenii</name>
    <dbReference type="NCBI Taxonomy" id="1322"/>
    <lineage>
        <taxon>Bacteria</taxon>
        <taxon>Bacillati</taxon>
        <taxon>Bacillota</taxon>
        <taxon>Clostridia</taxon>
        <taxon>Lachnospirales</taxon>
        <taxon>Lachnospiraceae</taxon>
        <taxon>Blautia</taxon>
    </lineage>
</organism>
<dbReference type="EMBL" id="CACRSY010000014">
    <property type="protein sequence ID" value="VYT19066.1"/>
    <property type="molecule type" value="Genomic_DNA"/>
</dbReference>
<gene>
    <name evidence="2" type="ORF">BHLFYP23_00535</name>
</gene>
<dbReference type="AlphaFoldDB" id="A0A6N2UVW8"/>
<evidence type="ECO:0000256" key="1">
    <source>
        <dbReference type="SAM" id="MobiDB-lite"/>
    </source>
</evidence>
<reference evidence="2" key="1">
    <citation type="submission" date="2019-11" db="EMBL/GenBank/DDBJ databases">
        <authorList>
            <person name="Feng L."/>
        </authorList>
    </citation>
    <scope>NUCLEOTIDE SEQUENCE</scope>
    <source>
        <strain evidence="2">BhanseniiLFYP23</strain>
    </source>
</reference>
<evidence type="ECO:0008006" key="3">
    <source>
        <dbReference type="Google" id="ProtNLM"/>
    </source>
</evidence>
<feature type="region of interest" description="Disordered" evidence="1">
    <location>
        <begin position="38"/>
        <end position="57"/>
    </location>
</feature>
<evidence type="ECO:0000313" key="2">
    <source>
        <dbReference type="EMBL" id="VYT19066.1"/>
    </source>
</evidence>
<proteinExistence type="predicted"/>
<protein>
    <recommendedName>
        <fullName evidence="3">Stage III sporulation protein AG</fullName>
    </recommendedName>
</protein>
<sequence>MKLLQGMMKKEKLVVILLLGLLLLIAALPVKEREVPQMLSEEENGTEQEKEQKDWQQQMEEQLEKVLEKVKGVGEAEVILTCEGTEKNLVEKDEQDTVYTKDAKGNQIPYLTSQEYPKVLGVVVVAEGGDNPVIIRNIQEAVQVLFQVKAHKIKVMKMN</sequence>
<dbReference type="RefSeq" id="WP_009246330.1">
    <property type="nucleotide sequence ID" value="NZ_CACRSY010000014.1"/>
</dbReference>
<accession>A0A6N2UVW8</accession>
<name>A0A6N2UVW8_BLAHA</name>